<proteinExistence type="predicted"/>
<reference evidence="2" key="1">
    <citation type="submission" date="2020-05" db="EMBL/GenBank/DDBJ databases">
        <authorList>
            <person name="Chiriac C."/>
            <person name="Salcher M."/>
            <person name="Ghai R."/>
            <person name="Kavagutti S V."/>
        </authorList>
    </citation>
    <scope>NUCLEOTIDE SEQUENCE</scope>
</reference>
<evidence type="ECO:0000313" key="1">
    <source>
        <dbReference type="EMBL" id="CAB4195654.1"/>
    </source>
</evidence>
<dbReference type="EMBL" id="LR797355">
    <property type="protein sequence ID" value="CAB4205086.1"/>
    <property type="molecule type" value="Genomic_DNA"/>
</dbReference>
<evidence type="ECO:0000313" key="2">
    <source>
        <dbReference type="EMBL" id="CAB4205086.1"/>
    </source>
</evidence>
<organism evidence="2">
    <name type="scientific">uncultured Caudovirales phage</name>
    <dbReference type="NCBI Taxonomy" id="2100421"/>
    <lineage>
        <taxon>Viruses</taxon>
        <taxon>Duplodnaviria</taxon>
        <taxon>Heunggongvirae</taxon>
        <taxon>Uroviricota</taxon>
        <taxon>Caudoviricetes</taxon>
        <taxon>Peduoviridae</taxon>
        <taxon>Maltschvirus</taxon>
        <taxon>Maltschvirus maltsch</taxon>
    </lineage>
</organism>
<accession>A0A6J5S8D9</accession>
<protein>
    <submittedName>
        <fullName evidence="2">Uncharacterized protein</fullName>
    </submittedName>
</protein>
<gene>
    <name evidence="1" type="ORF">UFOVP1287_22</name>
    <name evidence="2" type="ORF">UFOVP1408_18</name>
</gene>
<dbReference type="EMBL" id="LR797239">
    <property type="protein sequence ID" value="CAB4195654.1"/>
    <property type="molecule type" value="Genomic_DNA"/>
</dbReference>
<name>A0A6J5S8D9_9CAUD</name>
<sequence>MIQKHYRVLWELELSASSCAAAAKEAAEQFLDHRYFIVENVSKTTQTFVDLRDEEKPWSKVIRAKKH</sequence>